<keyword evidence="7" id="KW-1185">Reference proteome</keyword>
<name>A0A2K4FCR4_9STAP</name>
<reference evidence="6 7" key="1">
    <citation type="submission" date="2017-08" db="EMBL/GenBank/DDBJ databases">
        <title>Draft genome sequences of 64 type strains of genus Staph aureus.</title>
        <authorList>
            <person name="Cole K."/>
            <person name="Golubchik T."/>
            <person name="Russell J."/>
            <person name="Foster D."/>
            <person name="Llewelyn M."/>
            <person name="Wilson D."/>
            <person name="Crook D."/>
            <person name="Paul J."/>
        </authorList>
    </citation>
    <scope>NUCLEOTIDE SEQUENCE [LARGE SCALE GENOMIC DNA]</scope>
    <source>
        <strain evidence="6 7">DSM 29875</strain>
    </source>
</reference>
<organism evidence="6 7">
    <name type="scientific">Staphylococcus argensis</name>
    <dbReference type="NCBI Taxonomy" id="1607738"/>
    <lineage>
        <taxon>Bacteria</taxon>
        <taxon>Bacillati</taxon>
        <taxon>Bacillota</taxon>
        <taxon>Bacilli</taxon>
        <taxon>Bacillales</taxon>
        <taxon>Staphylococcaceae</taxon>
        <taxon>Staphylococcus</taxon>
    </lineage>
</organism>
<comment type="caution">
    <text evidence="6">The sequence shown here is derived from an EMBL/GenBank/DDBJ whole genome shotgun (WGS) entry which is preliminary data.</text>
</comment>
<comment type="subcellular location">
    <subcellularLocation>
        <location evidence="1">Membrane</location>
        <topology evidence="1">Multi-pass membrane protein</topology>
    </subcellularLocation>
</comment>
<dbReference type="EMBL" id="PPPX01000011">
    <property type="protein sequence ID" value="POA09056.1"/>
    <property type="molecule type" value="Genomic_DNA"/>
</dbReference>
<evidence type="ECO:0000256" key="2">
    <source>
        <dbReference type="ARBA" id="ARBA00022692"/>
    </source>
</evidence>
<keyword evidence="4 5" id="KW-0472">Membrane</keyword>
<keyword evidence="3 5" id="KW-1133">Transmembrane helix</keyword>
<dbReference type="InterPro" id="IPR023271">
    <property type="entry name" value="Aquaporin-like"/>
</dbReference>
<keyword evidence="2 5" id="KW-0812">Transmembrane</keyword>
<evidence type="ECO:0000256" key="5">
    <source>
        <dbReference type="SAM" id="Phobius"/>
    </source>
</evidence>
<dbReference type="Proteomes" id="UP000242712">
    <property type="component" value="Unassembled WGS sequence"/>
</dbReference>
<dbReference type="PANTHER" id="PTHR30520">
    <property type="entry name" value="FORMATE TRANSPORTER-RELATED"/>
    <property type="match status" value="1"/>
</dbReference>
<feature type="transmembrane region" description="Helical" evidence="5">
    <location>
        <begin position="197"/>
        <end position="221"/>
    </location>
</feature>
<dbReference type="Pfam" id="PF01226">
    <property type="entry name" value="Form_Nir_trans"/>
    <property type="match status" value="1"/>
</dbReference>
<feature type="transmembrane region" description="Helical" evidence="5">
    <location>
        <begin position="165"/>
        <end position="185"/>
    </location>
</feature>
<dbReference type="OrthoDB" id="9786493at2"/>
<dbReference type="RefSeq" id="WP_103371990.1">
    <property type="nucleotide sequence ID" value="NZ_CBCRVO010000002.1"/>
</dbReference>
<proteinExistence type="predicted"/>
<dbReference type="AlphaFoldDB" id="A0A2K4FCR4"/>
<dbReference type="Gene3D" id="1.20.1080.10">
    <property type="entry name" value="Glycerol uptake facilitator protein"/>
    <property type="match status" value="1"/>
</dbReference>
<evidence type="ECO:0000256" key="4">
    <source>
        <dbReference type="ARBA" id="ARBA00023136"/>
    </source>
</evidence>
<sequence>MMKNNKTVNDTYTSRAIAESAMHQSQMKDVMITKTPGRYAVKAMMSGFLLAIVTVFMLAIKTQFAGTPVGLINILGAISFSLALVLIVLTNSELLTSNFMYVTVGYYYRAITLRKIMYIVFYCFLFNIVGGLILFGLMRFTHVMTPEMITALTKTVSTKTVESTWYAILVKGIFCNFFINIGIYVSMLFKDGLSKAFFIACGVVVFVFMGYEHVVFNAGLYAGMLFYNFDGANWLHVLKNIVFAFIGNYIGGGIFVGLVYAYVNGRRDAFEK</sequence>
<evidence type="ECO:0000256" key="1">
    <source>
        <dbReference type="ARBA" id="ARBA00004141"/>
    </source>
</evidence>
<feature type="transmembrane region" description="Helical" evidence="5">
    <location>
        <begin position="116"/>
        <end position="138"/>
    </location>
</feature>
<dbReference type="GO" id="GO:0015499">
    <property type="term" value="F:formate transmembrane transporter activity"/>
    <property type="evidence" value="ECO:0007669"/>
    <property type="project" value="TreeGrafter"/>
</dbReference>
<feature type="transmembrane region" description="Helical" evidence="5">
    <location>
        <begin position="241"/>
        <end position="263"/>
    </location>
</feature>
<gene>
    <name evidence="6" type="ORF">CD039_08060</name>
</gene>
<evidence type="ECO:0000313" key="6">
    <source>
        <dbReference type="EMBL" id="POA09056.1"/>
    </source>
</evidence>
<dbReference type="PANTHER" id="PTHR30520:SF8">
    <property type="entry name" value="NITRITE TRANSPORTER NIRC"/>
    <property type="match status" value="1"/>
</dbReference>
<evidence type="ECO:0000256" key="3">
    <source>
        <dbReference type="ARBA" id="ARBA00022989"/>
    </source>
</evidence>
<feature type="transmembrane region" description="Helical" evidence="5">
    <location>
        <begin position="72"/>
        <end position="95"/>
    </location>
</feature>
<feature type="transmembrane region" description="Helical" evidence="5">
    <location>
        <begin position="39"/>
        <end position="60"/>
    </location>
</feature>
<accession>A0A2K4FCR4</accession>
<protein>
    <submittedName>
        <fullName evidence="6">Formate/nitrite transporter</fullName>
    </submittedName>
</protein>
<dbReference type="InterPro" id="IPR000292">
    <property type="entry name" value="For/NO2_transpt"/>
</dbReference>
<evidence type="ECO:0000313" key="7">
    <source>
        <dbReference type="Proteomes" id="UP000242712"/>
    </source>
</evidence>
<dbReference type="GeneID" id="98298302"/>
<dbReference type="GO" id="GO:0005886">
    <property type="term" value="C:plasma membrane"/>
    <property type="evidence" value="ECO:0007669"/>
    <property type="project" value="TreeGrafter"/>
</dbReference>